<evidence type="ECO:0000313" key="1">
    <source>
        <dbReference type="EMBL" id="KAF5905926.1"/>
    </source>
</evidence>
<name>A0A8J4X8S2_CLAMG</name>
<keyword evidence="1" id="KW-0808">Transferase</keyword>
<proteinExistence type="predicted"/>
<accession>A0A8J4X8S2</accession>
<reference evidence="1" key="1">
    <citation type="submission" date="2020-07" db="EMBL/GenBank/DDBJ databases">
        <title>Clarias magur genome sequencing, assembly and annotation.</title>
        <authorList>
            <person name="Kushwaha B."/>
            <person name="Kumar R."/>
            <person name="Das P."/>
            <person name="Joshi C.G."/>
            <person name="Kumar D."/>
            <person name="Nagpure N.S."/>
            <person name="Pandey M."/>
            <person name="Agarwal S."/>
            <person name="Srivastava S."/>
            <person name="Singh M."/>
            <person name="Sahoo L."/>
            <person name="Jayasankar P."/>
            <person name="Meher P.K."/>
            <person name="Koringa P.G."/>
            <person name="Iquebal M.A."/>
            <person name="Das S.P."/>
            <person name="Bit A."/>
            <person name="Patnaik S."/>
            <person name="Patel N."/>
            <person name="Shah T.M."/>
            <person name="Hinsu A."/>
            <person name="Jena J.K."/>
        </authorList>
    </citation>
    <scope>NUCLEOTIDE SEQUENCE</scope>
    <source>
        <strain evidence="1">CIFAMagur01</strain>
        <tissue evidence="1">Testis</tissue>
    </source>
</reference>
<dbReference type="Proteomes" id="UP000727407">
    <property type="component" value="Unassembled WGS sequence"/>
</dbReference>
<organism evidence="1 2">
    <name type="scientific">Clarias magur</name>
    <name type="common">Asian catfish</name>
    <name type="synonym">Macropteronotus magur</name>
    <dbReference type="NCBI Taxonomy" id="1594786"/>
    <lineage>
        <taxon>Eukaryota</taxon>
        <taxon>Metazoa</taxon>
        <taxon>Chordata</taxon>
        <taxon>Craniata</taxon>
        <taxon>Vertebrata</taxon>
        <taxon>Euteleostomi</taxon>
        <taxon>Actinopterygii</taxon>
        <taxon>Neopterygii</taxon>
        <taxon>Teleostei</taxon>
        <taxon>Ostariophysi</taxon>
        <taxon>Siluriformes</taxon>
        <taxon>Clariidae</taxon>
        <taxon>Clarias</taxon>
    </lineage>
</organism>
<sequence length="88" mass="10029">MSHNLHVFTHFISQPLTRVVRVVGSQTITRSYPSSPHLLSPVRVFTNFLSCCFQEVRARKEIYGYVAVRSAATAHFCCVYDFRSSSTE</sequence>
<dbReference type="EMBL" id="QNUK01000038">
    <property type="protein sequence ID" value="KAF5905926.1"/>
    <property type="molecule type" value="Genomic_DNA"/>
</dbReference>
<protein>
    <submittedName>
        <fullName evidence="1">UDP-N-acetylglucosamine--N-acetylmuramyl-(Pentapeptide) pyrophosphoryl-undecaprenol N-acetylglucosamine transferase</fullName>
    </submittedName>
</protein>
<dbReference type="GO" id="GO:0016740">
    <property type="term" value="F:transferase activity"/>
    <property type="evidence" value="ECO:0007669"/>
    <property type="project" value="UniProtKB-KW"/>
</dbReference>
<gene>
    <name evidence="1" type="primary">murG</name>
    <name evidence="1" type="ORF">DAT39_004204</name>
</gene>
<comment type="caution">
    <text evidence="1">The sequence shown here is derived from an EMBL/GenBank/DDBJ whole genome shotgun (WGS) entry which is preliminary data.</text>
</comment>
<dbReference type="AlphaFoldDB" id="A0A8J4X8S2"/>
<evidence type="ECO:0000313" key="2">
    <source>
        <dbReference type="Proteomes" id="UP000727407"/>
    </source>
</evidence>
<keyword evidence="2" id="KW-1185">Reference proteome</keyword>